<gene>
    <name evidence="1" type="ORF">GCM10022277_23100</name>
</gene>
<protein>
    <recommendedName>
        <fullName evidence="3">Solute-binding protein family 3/N-terminal domain-containing protein</fullName>
    </recommendedName>
</protein>
<proteinExistence type="predicted"/>
<accession>A0ABP7MMS1</accession>
<dbReference type="PANTHER" id="PTHR38834">
    <property type="entry name" value="PERIPLASMIC SUBSTRATE BINDING PROTEIN FAMILY 3"/>
    <property type="match status" value="1"/>
</dbReference>
<evidence type="ECO:0000313" key="2">
    <source>
        <dbReference type="Proteomes" id="UP001501565"/>
    </source>
</evidence>
<dbReference type="Proteomes" id="UP001501565">
    <property type="component" value="Unassembled WGS sequence"/>
</dbReference>
<dbReference type="RefSeq" id="WP_344798685.1">
    <property type="nucleotide sequence ID" value="NZ_BAABBN010000007.1"/>
</dbReference>
<evidence type="ECO:0000313" key="1">
    <source>
        <dbReference type="EMBL" id="GAA3926449.1"/>
    </source>
</evidence>
<evidence type="ECO:0008006" key="3">
    <source>
        <dbReference type="Google" id="ProtNLM"/>
    </source>
</evidence>
<comment type="caution">
    <text evidence="1">The sequence shown here is derived from an EMBL/GenBank/DDBJ whole genome shotgun (WGS) entry which is preliminary data.</text>
</comment>
<name>A0ABP7MMS1_9GAMM</name>
<reference evidence="2" key="1">
    <citation type="journal article" date="2019" name="Int. J. Syst. Evol. Microbiol.">
        <title>The Global Catalogue of Microorganisms (GCM) 10K type strain sequencing project: providing services to taxonomists for standard genome sequencing and annotation.</title>
        <authorList>
            <consortium name="The Broad Institute Genomics Platform"/>
            <consortium name="The Broad Institute Genome Sequencing Center for Infectious Disease"/>
            <person name="Wu L."/>
            <person name="Ma J."/>
        </authorList>
    </citation>
    <scope>NUCLEOTIDE SEQUENCE [LARGE SCALE GENOMIC DNA]</scope>
    <source>
        <strain evidence="2">JCM 17551</strain>
    </source>
</reference>
<dbReference type="EMBL" id="BAABBN010000007">
    <property type="protein sequence ID" value="GAA3926449.1"/>
    <property type="molecule type" value="Genomic_DNA"/>
</dbReference>
<dbReference type="SUPFAM" id="SSF53850">
    <property type="entry name" value="Periplasmic binding protein-like II"/>
    <property type="match status" value="1"/>
</dbReference>
<organism evidence="1 2">
    <name type="scientific">Litoribacillus peritrichatus</name>
    <dbReference type="NCBI Taxonomy" id="718191"/>
    <lineage>
        <taxon>Bacteria</taxon>
        <taxon>Pseudomonadati</taxon>
        <taxon>Pseudomonadota</taxon>
        <taxon>Gammaproteobacteria</taxon>
        <taxon>Oceanospirillales</taxon>
        <taxon>Oceanospirillaceae</taxon>
        <taxon>Litoribacillus</taxon>
    </lineage>
</organism>
<dbReference type="Gene3D" id="3.40.190.10">
    <property type="entry name" value="Periplasmic binding protein-like II"/>
    <property type="match status" value="2"/>
</dbReference>
<dbReference type="PANTHER" id="PTHR38834:SF3">
    <property type="entry name" value="SOLUTE-BINDING PROTEIN FAMILY 3_N-TERMINAL DOMAIN-CONTAINING PROTEIN"/>
    <property type="match status" value="1"/>
</dbReference>
<keyword evidence="2" id="KW-1185">Reference proteome</keyword>
<sequence>MKSLRHFFWMIGLFGGMAANHLMAEEILLVTHEFRPYSWVDKKDDSYKGVSIEIADLLFEKAEITKKWRIMPLKRAYGYVKKTPNTCLFPLQRNQEREADFQWVSPIMINRFAFYTPLENDVSIRTLEDLSNYKVASYLGSGLKEYLDGFGIKTIEAIKDEVAANMVSLGRADVWATDEFSEPSTSKMINKQFSKKFVFFTSIGAMACHQSLSPQTIRRLQAELSGMYRRLEIAKIVRKYER</sequence>